<keyword evidence="1" id="KW-0805">Transcription regulation</keyword>
<evidence type="ECO:0000313" key="8">
    <source>
        <dbReference type="Proteomes" id="UP000664167"/>
    </source>
</evidence>
<evidence type="ECO:0000256" key="1">
    <source>
        <dbReference type="ARBA" id="ARBA00023015"/>
    </source>
</evidence>
<evidence type="ECO:0000313" key="7">
    <source>
        <dbReference type="EMBL" id="MBO0514682.1"/>
    </source>
</evidence>
<dbReference type="PANTHER" id="PTHR30055:SF151">
    <property type="entry name" value="TRANSCRIPTIONAL REGULATORY PROTEIN"/>
    <property type="match status" value="1"/>
</dbReference>
<dbReference type="InterPro" id="IPR050109">
    <property type="entry name" value="HTH-type_TetR-like_transc_reg"/>
</dbReference>
<keyword evidence="3" id="KW-0804">Transcription</keyword>
<dbReference type="GO" id="GO:0003700">
    <property type="term" value="F:DNA-binding transcription factor activity"/>
    <property type="evidence" value="ECO:0007669"/>
    <property type="project" value="TreeGrafter"/>
</dbReference>
<gene>
    <name evidence="7" type="ORF">J0695_23205</name>
</gene>
<organism evidence="7 8">
    <name type="scientific">Streptomyces beijiangensis</name>
    <dbReference type="NCBI Taxonomy" id="163361"/>
    <lineage>
        <taxon>Bacteria</taxon>
        <taxon>Bacillati</taxon>
        <taxon>Actinomycetota</taxon>
        <taxon>Actinomycetes</taxon>
        <taxon>Kitasatosporales</taxon>
        <taxon>Streptomycetaceae</taxon>
        <taxon>Streptomyces</taxon>
    </lineage>
</organism>
<evidence type="ECO:0000259" key="6">
    <source>
        <dbReference type="PROSITE" id="PS50977"/>
    </source>
</evidence>
<dbReference type="Pfam" id="PF02909">
    <property type="entry name" value="TetR_C_1"/>
    <property type="match status" value="1"/>
</dbReference>
<reference evidence="7" key="1">
    <citation type="submission" date="2021-03" db="EMBL/GenBank/DDBJ databases">
        <title>Streptomyces poriferae sp. nov., a novel marine sponge-derived Actinobacteria species with anti-MRSA activity.</title>
        <authorList>
            <person name="Sandoval-Powers M."/>
            <person name="Kralova S."/>
            <person name="Nguyen G.-S."/>
            <person name="Fawwal D."/>
            <person name="Degnes K."/>
            <person name="Klinkenberg G."/>
            <person name="Sletta H."/>
            <person name="Wentzel A."/>
            <person name="Liles M.R."/>
        </authorList>
    </citation>
    <scope>NUCLEOTIDE SEQUENCE</scope>
    <source>
        <strain evidence="7">DSM 41794</strain>
    </source>
</reference>
<feature type="domain" description="HTH tetR-type" evidence="6">
    <location>
        <begin position="15"/>
        <end position="75"/>
    </location>
</feature>
<name>A0A939JJF2_9ACTN</name>
<accession>A0A939JJF2</accession>
<evidence type="ECO:0000256" key="3">
    <source>
        <dbReference type="ARBA" id="ARBA00023163"/>
    </source>
</evidence>
<dbReference type="InterPro" id="IPR036271">
    <property type="entry name" value="Tet_transcr_reg_TetR-rel_C_sf"/>
</dbReference>
<comment type="caution">
    <text evidence="7">The sequence shown here is derived from an EMBL/GenBank/DDBJ whole genome shotgun (WGS) entry which is preliminary data.</text>
</comment>
<dbReference type="AlphaFoldDB" id="A0A939JJF2"/>
<dbReference type="PROSITE" id="PS50977">
    <property type="entry name" value="HTH_TETR_2"/>
    <property type="match status" value="1"/>
</dbReference>
<sequence length="256" mass="27089">MTPQTRKKPERRTSPLSRERIVDAAIGLLDTAGESGLTFRSLSERLATGPGAIYWHVAGKSELLAAATDRVVTIALTEGTAGPPGGIHDVALGLFDAIEEHPWLAPQLTTQLSHNPTGPVTTRIFEATGRQVSALDAPASSWFTATSALMHYILGAAGQNAANLALARDLGPEADRSAYMDTVAGAWKQLSPEDYPFTRAVADQGLEHDDRVQFLAGIDLIVAGVTARPPAAQQLREGRARAAEAEPPASGRTSPR</sequence>
<dbReference type="InterPro" id="IPR004111">
    <property type="entry name" value="Repressor_TetR_C"/>
</dbReference>
<dbReference type="Gene3D" id="1.10.357.10">
    <property type="entry name" value="Tetracycline Repressor, domain 2"/>
    <property type="match status" value="1"/>
</dbReference>
<proteinExistence type="predicted"/>
<dbReference type="RefSeq" id="WP_206964315.1">
    <property type="nucleotide sequence ID" value="NZ_BAAAJJ010000004.1"/>
</dbReference>
<dbReference type="EMBL" id="JAFLRJ010000221">
    <property type="protein sequence ID" value="MBO0514682.1"/>
    <property type="molecule type" value="Genomic_DNA"/>
</dbReference>
<protein>
    <submittedName>
        <fullName evidence="7">TetR/AcrR family transcriptional regulator</fullName>
    </submittedName>
</protein>
<dbReference type="InterPro" id="IPR001647">
    <property type="entry name" value="HTH_TetR"/>
</dbReference>
<keyword evidence="8" id="KW-1185">Reference proteome</keyword>
<evidence type="ECO:0000256" key="5">
    <source>
        <dbReference type="SAM" id="MobiDB-lite"/>
    </source>
</evidence>
<feature type="region of interest" description="Disordered" evidence="5">
    <location>
        <begin position="231"/>
        <end position="256"/>
    </location>
</feature>
<dbReference type="SUPFAM" id="SSF48498">
    <property type="entry name" value="Tetracyclin repressor-like, C-terminal domain"/>
    <property type="match status" value="1"/>
</dbReference>
<evidence type="ECO:0000256" key="4">
    <source>
        <dbReference type="PROSITE-ProRule" id="PRU00335"/>
    </source>
</evidence>
<dbReference type="GO" id="GO:0000976">
    <property type="term" value="F:transcription cis-regulatory region binding"/>
    <property type="evidence" value="ECO:0007669"/>
    <property type="project" value="TreeGrafter"/>
</dbReference>
<dbReference type="GO" id="GO:0045892">
    <property type="term" value="P:negative regulation of DNA-templated transcription"/>
    <property type="evidence" value="ECO:0007669"/>
    <property type="project" value="InterPro"/>
</dbReference>
<evidence type="ECO:0000256" key="2">
    <source>
        <dbReference type="ARBA" id="ARBA00023125"/>
    </source>
</evidence>
<dbReference type="PANTHER" id="PTHR30055">
    <property type="entry name" value="HTH-TYPE TRANSCRIPTIONAL REGULATOR RUTR"/>
    <property type="match status" value="1"/>
</dbReference>
<dbReference type="Proteomes" id="UP000664167">
    <property type="component" value="Unassembled WGS sequence"/>
</dbReference>
<dbReference type="Gene3D" id="1.10.10.60">
    <property type="entry name" value="Homeodomain-like"/>
    <property type="match status" value="1"/>
</dbReference>
<dbReference type="InterPro" id="IPR009057">
    <property type="entry name" value="Homeodomain-like_sf"/>
</dbReference>
<feature type="DNA-binding region" description="H-T-H motif" evidence="4">
    <location>
        <begin position="38"/>
        <end position="57"/>
    </location>
</feature>
<dbReference type="SUPFAM" id="SSF46689">
    <property type="entry name" value="Homeodomain-like"/>
    <property type="match status" value="1"/>
</dbReference>
<keyword evidence="2 4" id="KW-0238">DNA-binding</keyword>
<dbReference type="Pfam" id="PF00440">
    <property type="entry name" value="TetR_N"/>
    <property type="match status" value="1"/>
</dbReference>